<dbReference type="PANTHER" id="PTHR43313:SF1">
    <property type="entry name" value="3BETA-HYDROXYSTEROID DEHYDROGENASE DHS-16"/>
    <property type="match status" value="1"/>
</dbReference>
<evidence type="ECO:0000256" key="4">
    <source>
        <dbReference type="ARBA" id="ARBA00023136"/>
    </source>
</evidence>
<reference evidence="9" key="1">
    <citation type="journal article" date="2023" name="Commun. Biol.">
        <title>Genome analysis of Parmales, the sister group of diatoms, reveals the evolutionary specialization of diatoms from phago-mixotrophs to photoautotrophs.</title>
        <authorList>
            <person name="Ban H."/>
            <person name="Sato S."/>
            <person name="Yoshikawa S."/>
            <person name="Yamada K."/>
            <person name="Nakamura Y."/>
            <person name="Ichinomiya M."/>
            <person name="Sato N."/>
            <person name="Blanc-Mathieu R."/>
            <person name="Endo H."/>
            <person name="Kuwata A."/>
            <person name="Ogata H."/>
        </authorList>
    </citation>
    <scope>NUCLEOTIDE SEQUENCE [LARGE SCALE GENOMIC DNA]</scope>
</reference>
<dbReference type="SUPFAM" id="SSF51735">
    <property type="entry name" value="NAD(P)-binding Rossmann-fold domains"/>
    <property type="match status" value="1"/>
</dbReference>
<dbReference type="PROSITE" id="PS00061">
    <property type="entry name" value="ADH_SHORT"/>
    <property type="match status" value="1"/>
</dbReference>
<dbReference type="Gene3D" id="1.10.287.70">
    <property type="match status" value="1"/>
</dbReference>
<dbReference type="AlphaFoldDB" id="A0A9W7EXN5"/>
<dbReference type="PRINTS" id="PR00081">
    <property type="entry name" value="GDHRDH"/>
</dbReference>
<dbReference type="Proteomes" id="UP001162640">
    <property type="component" value="Unassembled WGS sequence"/>
</dbReference>
<dbReference type="GO" id="GO:0005216">
    <property type="term" value="F:monoatomic ion channel activity"/>
    <property type="evidence" value="ECO:0007669"/>
    <property type="project" value="InterPro"/>
</dbReference>
<dbReference type="PANTHER" id="PTHR43313">
    <property type="entry name" value="SHORT-CHAIN DEHYDROGENASE/REDUCTASE FAMILY 9C"/>
    <property type="match status" value="1"/>
</dbReference>
<organism evidence="8 9">
    <name type="scientific">Triparma laevis f. inornata</name>
    <dbReference type="NCBI Taxonomy" id="1714386"/>
    <lineage>
        <taxon>Eukaryota</taxon>
        <taxon>Sar</taxon>
        <taxon>Stramenopiles</taxon>
        <taxon>Ochrophyta</taxon>
        <taxon>Bolidophyceae</taxon>
        <taxon>Parmales</taxon>
        <taxon>Triparmaceae</taxon>
        <taxon>Triparma</taxon>
    </lineage>
</organism>
<evidence type="ECO:0000313" key="8">
    <source>
        <dbReference type="EMBL" id="GMH93613.1"/>
    </source>
</evidence>
<dbReference type="InterPro" id="IPR020904">
    <property type="entry name" value="Sc_DH/Rdtase_CS"/>
</dbReference>
<evidence type="ECO:0000256" key="5">
    <source>
        <dbReference type="SAM" id="Phobius"/>
    </source>
</evidence>
<dbReference type="InterPro" id="IPR005821">
    <property type="entry name" value="Ion_trans_dom"/>
</dbReference>
<evidence type="ECO:0000313" key="9">
    <source>
        <dbReference type="Proteomes" id="UP001162640"/>
    </source>
</evidence>
<gene>
    <name evidence="8" type="ORF">TL16_g12680</name>
</gene>
<dbReference type="EMBL" id="BLQM01000529">
    <property type="protein sequence ID" value="GMH93613.1"/>
    <property type="molecule type" value="Genomic_DNA"/>
</dbReference>
<name>A0A9W7EXN5_9STRA</name>
<accession>A0A9W7EXN5</accession>
<keyword evidence="4 5" id="KW-0472">Membrane</keyword>
<dbReference type="InterPro" id="IPR036291">
    <property type="entry name" value="NAD(P)-bd_dom_sf"/>
</dbReference>
<proteinExistence type="predicted"/>
<dbReference type="GO" id="GO:0016491">
    <property type="term" value="F:oxidoreductase activity"/>
    <property type="evidence" value="ECO:0007669"/>
    <property type="project" value="TreeGrafter"/>
</dbReference>
<comment type="caution">
    <text evidence="8">The sequence shown here is derived from an EMBL/GenBank/DDBJ whole genome shotgun (WGS) entry which is preliminary data.</text>
</comment>
<feature type="signal peptide" evidence="6">
    <location>
        <begin position="1"/>
        <end position="15"/>
    </location>
</feature>
<sequence>MWKLTCLALLLAALAYDYPRWLDRILIDPYPPPSPAKSAILITGTSSGLGRAASFYLANNGFTVLGTVRNEKDADELSNAWTEEAAKSQATGAIVPIEMDVTSDESVTAAQVSIYSLLKVRGLNLAAIVNNAGVGVQGPVLSRSGSASSYEWSFQVNVFGVVRVTQAFLPLMKQNGEGRLITVGSVAGVLCQENGAPYTATKHALEGMSDTWRRELSRSNLSVSLIQPGFIASNMCDSERCDISGLPKFSEAVLHAVSDEYPKTRYAVADVVVMPAWLAVWVDSILPDRVADWVIDQEIWVNWNKKNFLCQVRPEEGNPVTAKFVPIKNITNLNLLSSVVEAASKANDYTVFENEVILTLIRHKWETFTFGFYILYEAGPGEYASARAGGADVVDGPYGMNTPWISVSFGTTLFLFVVFMFFINIVMLNLLIAIMGDIFDKIQENANAEFMFARAVIIVEIENMLNDSDKKREDWFPTWLQVLVSSLDDDSSSNNDWTGRTTALKKTLKKVEANPSAALIESESKREKAEIKLEEHLEDAKPAGADVDVSLQKLGG</sequence>
<evidence type="ECO:0000256" key="3">
    <source>
        <dbReference type="ARBA" id="ARBA00022989"/>
    </source>
</evidence>
<dbReference type="GO" id="GO:0008202">
    <property type="term" value="P:steroid metabolic process"/>
    <property type="evidence" value="ECO:0007669"/>
    <property type="project" value="TreeGrafter"/>
</dbReference>
<evidence type="ECO:0000259" key="7">
    <source>
        <dbReference type="Pfam" id="PF00520"/>
    </source>
</evidence>
<feature type="chain" id="PRO_5040866902" description="Ion transport domain-containing protein" evidence="6">
    <location>
        <begin position="16"/>
        <end position="556"/>
    </location>
</feature>
<evidence type="ECO:0000256" key="6">
    <source>
        <dbReference type="SAM" id="SignalP"/>
    </source>
</evidence>
<feature type="domain" description="Ion transport" evidence="7">
    <location>
        <begin position="410"/>
        <end position="446"/>
    </location>
</feature>
<dbReference type="Pfam" id="PF00106">
    <property type="entry name" value="adh_short"/>
    <property type="match status" value="1"/>
</dbReference>
<protein>
    <recommendedName>
        <fullName evidence="7">Ion transport domain-containing protein</fullName>
    </recommendedName>
</protein>
<dbReference type="Gene3D" id="3.40.50.720">
    <property type="entry name" value="NAD(P)-binding Rossmann-like Domain"/>
    <property type="match status" value="1"/>
</dbReference>
<keyword evidence="3 5" id="KW-1133">Transmembrane helix</keyword>
<keyword evidence="6" id="KW-0732">Signal</keyword>
<dbReference type="GO" id="GO:0016020">
    <property type="term" value="C:membrane"/>
    <property type="evidence" value="ECO:0007669"/>
    <property type="project" value="UniProtKB-SubCell"/>
</dbReference>
<dbReference type="Pfam" id="PF00520">
    <property type="entry name" value="Ion_trans"/>
    <property type="match status" value="1"/>
</dbReference>
<dbReference type="PRINTS" id="PR00080">
    <property type="entry name" value="SDRFAMILY"/>
</dbReference>
<comment type="subcellular location">
    <subcellularLocation>
        <location evidence="1">Membrane</location>
        <topology evidence="1">Multi-pass membrane protein</topology>
    </subcellularLocation>
</comment>
<keyword evidence="2 5" id="KW-0812">Transmembrane</keyword>
<evidence type="ECO:0000256" key="1">
    <source>
        <dbReference type="ARBA" id="ARBA00004141"/>
    </source>
</evidence>
<evidence type="ECO:0000256" key="2">
    <source>
        <dbReference type="ARBA" id="ARBA00022692"/>
    </source>
</evidence>
<dbReference type="InterPro" id="IPR002347">
    <property type="entry name" value="SDR_fam"/>
</dbReference>
<feature type="transmembrane region" description="Helical" evidence="5">
    <location>
        <begin position="413"/>
        <end position="434"/>
    </location>
</feature>